<dbReference type="Pfam" id="PF06629">
    <property type="entry name" value="MipA"/>
    <property type="match status" value="1"/>
</dbReference>
<proteinExistence type="inferred from homology"/>
<comment type="subcellular location">
    <subcellularLocation>
        <location evidence="1">Cell outer membrane</location>
    </subcellularLocation>
</comment>
<gene>
    <name evidence="7" type="ORF">DES41_103459</name>
</gene>
<dbReference type="RefSeq" id="WP_114468237.1">
    <property type="nucleotide sequence ID" value="NZ_QPJK01000003.1"/>
</dbReference>
<comment type="caution">
    <text evidence="7">The sequence shown here is derived from an EMBL/GenBank/DDBJ whole genome shotgun (WGS) entry which is preliminary data.</text>
</comment>
<evidence type="ECO:0000256" key="2">
    <source>
        <dbReference type="ARBA" id="ARBA00005722"/>
    </source>
</evidence>
<evidence type="ECO:0000256" key="4">
    <source>
        <dbReference type="ARBA" id="ARBA00023136"/>
    </source>
</evidence>
<feature type="signal peptide" evidence="6">
    <location>
        <begin position="1"/>
        <end position="27"/>
    </location>
</feature>
<dbReference type="GO" id="GO:0009279">
    <property type="term" value="C:cell outer membrane"/>
    <property type="evidence" value="ECO:0007669"/>
    <property type="project" value="UniProtKB-SubCell"/>
</dbReference>
<dbReference type="AlphaFoldDB" id="A0A368XY04"/>
<accession>A0A368XY04</accession>
<organism evidence="7 8">
    <name type="scientific">Pseudorhodoferax soli</name>
    <dbReference type="NCBI Taxonomy" id="545864"/>
    <lineage>
        <taxon>Bacteria</taxon>
        <taxon>Pseudomonadati</taxon>
        <taxon>Pseudomonadota</taxon>
        <taxon>Betaproteobacteria</taxon>
        <taxon>Burkholderiales</taxon>
        <taxon>Comamonadaceae</taxon>
    </lineage>
</organism>
<evidence type="ECO:0000256" key="5">
    <source>
        <dbReference type="ARBA" id="ARBA00023237"/>
    </source>
</evidence>
<name>A0A368XY04_9BURK</name>
<keyword evidence="8" id="KW-1185">Reference proteome</keyword>
<keyword evidence="4" id="KW-0472">Membrane</keyword>
<evidence type="ECO:0000313" key="7">
    <source>
        <dbReference type="EMBL" id="RCW72852.1"/>
    </source>
</evidence>
<dbReference type="PANTHER" id="PTHR38776:SF1">
    <property type="entry name" value="MLTA-INTERACTING PROTEIN-RELATED"/>
    <property type="match status" value="1"/>
</dbReference>
<dbReference type="PANTHER" id="PTHR38776">
    <property type="entry name" value="MLTA-INTERACTING PROTEIN-RELATED"/>
    <property type="match status" value="1"/>
</dbReference>
<dbReference type="InterPro" id="IPR010583">
    <property type="entry name" value="MipA"/>
</dbReference>
<reference evidence="7 8" key="1">
    <citation type="submission" date="2018-07" db="EMBL/GenBank/DDBJ databases">
        <title>Genomic Encyclopedia of Type Strains, Phase IV (KMG-IV): sequencing the most valuable type-strain genomes for metagenomic binning, comparative biology and taxonomic classification.</title>
        <authorList>
            <person name="Goeker M."/>
        </authorList>
    </citation>
    <scope>NUCLEOTIDE SEQUENCE [LARGE SCALE GENOMIC DNA]</scope>
    <source>
        <strain evidence="7 8">DSM 21634</strain>
    </source>
</reference>
<sequence>MRARAFLAPRLRQAAVLAAALPAALLAAEPIAAGPGVGDGPGAAQRPLWELGLGVAALRLPDYRGADQGRNYLLPLPYIVYRGDWLKADRDGARAVLLDTPRVKFDLSLAASAPARSKDNDARRGMRNLKGLAEIGPNLNLGLARSESERWKLDLRLPVRAAFTLEKSPRFAGTTFSPHLNLDLANVAGGWNLGMLTGPVFGDRKNHAYFYGVGAGDATASRPAYQARGGYGGWQALASTSRRLGNTWVGAFVRYDRLDGAAFDDSPLMRRSAALSAGIGVSWILATSSERVAARD</sequence>
<feature type="chain" id="PRO_5017041653" evidence="6">
    <location>
        <begin position="28"/>
        <end position="296"/>
    </location>
</feature>
<keyword evidence="5" id="KW-0998">Cell outer membrane</keyword>
<evidence type="ECO:0000256" key="1">
    <source>
        <dbReference type="ARBA" id="ARBA00004442"/>
    </source>
</evidence>
<evidence type="ECO:0000256" key="6">
    <source>
        <dbReference type="SAM" id="SignalP"/>
    </source>
</evidence>
<dbReference type="OrthoDB" id="5290976at2"/>
<dbReference type="EMBL" id="QPJK01000003">
    <property type="protein sequence ID" value="RCW72852.1"/>
    <property type="molecule type" value="Genomic_DNA"/>
</dbReference>
<dbReference type="Proteomes" id="UP000252884">
    <property type="component" value="Unassembled WGS sequence"/>
</dbReference>
<keyword evidence="3 6" id="KW-0732">Signal</keyword>
<evidence type="ECO:0000256" key="3">
    <source>
        <dbReference type="ARBA" id="ARBA00022729"/>
    </source>
</evidence>
<evidence type="ECO:0000313" key="8">
    <source>
        <dbReference type="Proteomes" id="UP000252884"/>
    </source>
</evidence>
<comment type="similarity">
    <text evidence="2">Belongs to the MipA/OmpV family.</text>
</comment>
<protein>
    <submittedName>
        <fullName evidence="7">Outer membrane scaffolding protein for murein synthesis (MipA/OmpV family)</fullName>
    </submittedName>
</protein>